<comment type="caution">
    <text evidence="5">The sequence shown here is derived from an EMBL/GenBank/DDBJ whole genome shotgun (WGS) entry which is preliminary data.</text>
</comment>
<evidence type="ECO:0000256" key="2">
    <source>
        <dbReference type="ARBA" id="ARBA00023125"/>
    </source>
</evidence>
<dbReference type="InterPro" id="IPR020449">
    <property type="entry name" value="Tscrpt_reg_AraC-type_HTH"/>
</dbReference>
<accession>A0A9X2W3T1</accession>
<evidence type="ECO:0000313" key="5">
    <source>
        <dbReference type="EMBL" id="MCT4700515.1"/>
    </source>
</evidence>
<gene>
    <name evidence="5" type="ORF">MUA00_01600</name>
</gene>
<evidence type="ECO:0000259" key="4">
    <source>
        <dbReference type="PROSITE" id="PS01124"/>
    </source>
</evidence>
<evidence type="ECO:0000313" key="6">
    <source>
        <dbReference type="Proteomes" id="UP001150641"/>
    </source>
</evidence>
<keyword evidence="1" id="KW-0805">Transcription regulation</keyword>
<dbReference type="PANTHER" id="PTHR43280:SF13">
    <property type="entry name" value="HTH-TYPE TRANSCRIPTIONAL ACTIVATOR RHAR"/>
    <property type="match status" value="1"/>
</dbReference>
<dbReference type="PANTHER" id="PTHR43280">
    <property type="entry name" value="ARAC-FAMILY TRANSCRIPTIONAL REGULATOR"/>
    <property type="match status" value="1"/>
</dbReference>
<dbReference type="InterPro" id="IPR018060">
    <property type="entry name" value="HTH_AraC"/>
</dbReference>
<feature type="domain" description="HTH araC/xylS-type" evidence="4">
    <location>
        <begin position="129"/>
        <end position="227"/>
    </location>
</feature>
<dbReference type="InterPro" id="IPR018062">
    <property type="entry name" value="HTH_AraC-typ_CS"/>
</dbReference>
<dbReference type="PROSITE" id="PS00041">
    <property type="entry name" value="HTH_ARAC_FAMILY_1"/>
    <property type="match status" value="1"/>
</dbReference>
<dbReference type="InterPro" id="IPR009057">
    <property type="entry name" value="Homeodomain-like_sf"/>
</dbReference>
<proteinExistence type="predicted"/>
<dbReference type="EMBL" id="JALHAP010000066">
    <property type="protein sequence ID" value="MCT4700515.1"/>
    <property type="molecule type" value="Genomic_DNA"/>
</dbReference>
<reference evidence="5" key="1">
    <citation type="submission" date="2022-03" db="EMBL/GenBank/DDBJ databases">
        <title>Proposal of a novel genus Dryocolo and two novel species.</title>
        <authorList>
            <person name="Maddock D.W."/>
            <person name="Brady C.L."/>
            <person name="Denman S."/>
            <person name="Arnold D."/>
        </authorList>
    </citation>
    <scope>NUCLEOTIDE SEQUENCE</scope>
    <source>
        <strain evidence="5">H6W4</strain>
    </source>
</reference>
<dbReference type="RefSeq" id="WP_271121388.1">
    <property type="nucleotide sequence ID" value="NZ_JALHAN010000053.1"/>
</dbReference>
<dbReference type="GO" id="GO:0003700">
    <property type="term" value="F:DNA-binding transcription factor activity"/>
    <property type="evidence" value="ECO:0007669"/>
    <property type="project" value="InterPro"/>
</dbReference>
<dbReference type="Gene3D" id="1.10.10.60">
    <property type="entry name" value="Homeodomain-like"/>
    <property type="match status" value="2"/>
</dbReference>
<dbReference type="PRINTS" id="PR00032">
    <property type="entry name" value="HTHARAC"/>
</dbReference>
<dbReference type="SUPFAM" id="SSF46689">
    <property type="entry name" value="Homeodomain-like"/>
    <property type="match status" value="2"/>
</dbReference>
<evidence type="ECO:0000256" key="3">
    <source>
        <dbReference type="ARBA" id="ARBA00023163"/>
    </source>
</evidence>
<dbReference type="SMART" id="SM00342">
    <property type="entry name" value="HTH_ARAC"/>
    <property type="match status" value="1"/>
</dbReference>
<keyword evidence="3" id="KW-0804">Transcription</keyword>
<dbReference type="AlphaFoldDB" id="A0A9X2W3T1"/>
<sequence>MAALHFILFKEMNFLRLNNENVRVDANTLVVISGCYEILMPEERIELSCNQHQLLSVCEHIIGYTGQGKATGDAGVMHMVDFTESAQQTLSFFIHADRNQVIPYLIYYCLACDWQYFCHMFSSLLAQGGELIDFMCEYAFNPWPVERYAAMLGLHTRKFNYLFKESYGVTPKCWLRERRLTRARMLLEQSSLAVADIAEQSGFSNHAYFSESFRKYFSCSPSRWREKYLLNISGDKE</sequence>
<protein>
    <submittedName>
        <fullName evidence="5">AraC family transcriptional regulator</fullName>
    </submittedName>
</protein>
<dbReference type="Proteomes" id="UP001150641">
    <property type="component" value="Unassembled WGS sequence"/>
</dbReference>
<dbReference type="PROSITE" id="PS01124">
    <property type="entry name" value="HTH_ARAC_FAMILY_2"/>
    <property type="match status" value="1"/>
</dbReference>
<organism evidence="5 6">
    <name type="scientific">Dryocola boscaweniae</name>
    <dbReference type="NCBI Taxonomy" id="2925397"/>
    <lineage>
        <taxon>Bacteria</taxon>
        <taxon>Pseudomonadati</taxon>
        <taxon>Pseudomonadota</taxon>
        <taxon>Gammaproteobacteria</taxon>
        <taxon>Enterobacterales</taxon>
        <taxon>Enterobacteriaceae</taxon>
        <taxon>Dryocola</taxon>
    </lineage>
</organism>
<keyword evidence="2" id="KW-0238">DNA-binding</keyword>
<keyword evidence="6" id="KW-1185">Reference proteome</keyword>
<name>A0A9X2W3T1_9ENTR</name>
<dbReference type="Pfam" id="PF12833">
    <property type="entry name" value="HTH_18"/>
    <property type="match status" value="1"/>
</dbReference>
<evidence type="ECO:0000256" key="1">
    <source>
        <dbReference type="ARBA" id="ARBA00023015"/>
    </source>
</evidence>
<dbReference type="GO" id="GO:0043565">
    <property type="term" value="F:sequence-specific DNA binding"/>
    <property type="evidence" value="ECO:0007669"/>
    <property type="project" value="InterPro"/>
</dbReference>